<keyword evidence="2" id="KW-1185">Reference proteome</keyword>
<dbReference type="Proteomes" id="UP000234323">
    <property type="component" value="Unassembled WGS sequence"/>
</dbReference>
<gene>
    <name evidence="1" type="ORF">RhiirA4_478669</name>
</gene>
<proteinExistence type="predicted"/>
<comment type="caution">
    <text evidence="1">The sequence shown here is derived from an EMBL/GenBank/DDBJ whole genome shotgun (WGS) entry which is preliminary data.</text>
</comment>
<sequence length="129" mass="14751">MTLKLRQKLKNHFLIGFVPFGGNFKDIINPFINDVILLQKELIMKINNEDYWIIGSLGVVTADLPQGNDLAGVLRHNANFGCRSCKASKEELSLLDFDIQQYGHYHHITTDEFLEIQQSESQNAKILFT</sequence>
<protein>
    <submittedName>
        <fullName evidence="1">Uncharacterized protein</fullName>
    </submittedName>
</protein>
<organism evidence="1 2">
    <name type="scientific">Rhizophagus irregularis</name>
    <dbReference type="NCBI Taxonomy" id="588596"/>
    <lineage>
        <taxon>Eukaryota</taxon>
        <taxon>Fungi</taxon>
        <taxon>Fungi incertae sedis</taxon>
        <taxon>Mucoromycota</taxon>
        <taxon>Glomeromycotina</taxon>
        <taxon>Glomeromycetes</taxon>
        <taxon>Glomerales</taxon>
        <taxon>Glomeraceae</taxon>
        <taxon>Rhizophagus</taxon>
    </lineage>
</organism>
<dbReference type="EMBL" id="LLXI01002591">
    <property type="protein sequence ID" value="PKY57534.1"/>
    <property type="molecule type" value="Genomic_DNA"/>
</dbReference>
<evidence type="ECO:0000313" key="2">
    <source>
        <dbReference type="Proteomes" id="UP000234323"/>
    </source>
</evidence>
<reference evidence="1 2" key="1">
    <citation type="submission" date="2015-10" db="EMBL/GenBank/DDBJ databases">
        <title>Genome analyses suggest a sexual origin of heterokaryosis in a supposedly ancient asexual fungus.</title>
        <authorList>
            <person name="Ropars J."/>
            <person name="Sedzielewska K."/>
            <person name="Noel J."/>
            <person name="Charron P."/>
            <person name="Farinelli L."/>
            <person name="Marton T."/>
            <person name="Kruger M."/>
            <person name="Pelin A."/>
            <person name="Brachmann A."/>
            <person name="Corradi N."/>
        </authorList>
    </citation>
    <scope>NUCLEOTIDE SEQUENCE [LARGE SCALE GENOMIC DNA]</scope>
    <source>
        <strain evidence="1 2">A4</strain>
    </source>
</reference>
<evidence type="ECO:0000313" key="1">
    <source>
        <dbReference type="EMBL" id="PKY57534.1"/>
    </source>
</evidence>
<dbReference type="AlphaFoldDB" id="A0A2I1HF88"/>
<name>A0A2I1HF88_9GLOM</name>
<accession>A0A2I1HF88</accession>